<reference evidence="3 4" key="1">
    <citation type="journal article" date="2019" name="Nat. Ecol. Evol.">
        <title>Megaphylogeny resolves global patterns of mushroom evolution.</title>
        <authorList>
            <person name="Varga T."/>
            <person name="Krizsan K."/>
            <person name="Foldi C."/>
            <person name="Dima B."/>
            <person name="Sanchez-Garcia M."/>
            <person name="Sanchez-Ramirez S."/>
            <person name="Szollosi G.J."/>
            <person name="Szarkandi J.G."/>
            <person name="Papp V."/>
            <person name="Albert L."/>
            <person name="Andreopoulos W."/>
            <person name="Angelini C."/>
            <person name="Antonin V."/>
            <person name="Barry K.W."/>
            <person name="Bougher N.L."/>
            <person name="Buchanan P."/>
            <person name="Buyck B."/>
            <person name="Bense V."/>
            <person name="Catcheside P."/>
            <person name="Chovatia M."/>
            <person name="Cooper J."/>
            <person name="Damon W."/>
            <person name="Desjardin D."/>
            <person name="Finy P."/>
            <person name="Geml J."/>
            <person name="Haridas S."/>
            <person name="Hughes K."/>
            <person name="Justo A."/>
            <person name="Karasinski D."/>
            <person name="Kautmanova I."/>
            <person name="Kiss B."/>
            <person name="Kocsube S."/>
            <person name="Kotiranta H."/>
            <person name="LaButti K.M."/>
            <person name="Lechner B.E."/>
            <person name="Liimatainen K."/>
            <person name="Lipzen A."/>
            <person name="Lukacs Z."/>
            <person name="Mihaltcheva S."/>
            <person name="Morgado L.N."/>
            <person name="Niskanen T."/>
            <person name="Noordeloos M.E."/>
            <person name="Ohm R.A."/>
            <person name="Ortiz-Santana B."/>
            <person name="Ovrebo C."/>
            <person name="Racz N."/>
            <person name="Riley R."/>
            <person name="Savchenko A."/>
            <person name="Shiryaev A."/>
            <person name="Soop K."/>
            <person name="Spirin V."/>
            <person name="Szebenyi C."/>
            <person name="Tomsovsky M."/>
            <person name="Tulloss R.E."/>
            <person name="Uehling J."/>
            <person name="Grigoriev I.V."/>
            <person name="Vagvolgyi C."/>
            <person name="Papp T."/>
            <person name="Martin F.M."/>
            <person name="Miettinen O."/>
            <person name="Hibbett D.S."/>
            <person name="Nagy L.G."/>
        </authorList>
    </citation>
    <scope>NUCLEOTIDE SEQUENCE [LARGE SCALE GENOMIC DNA]</scope>
    <source>
        <strain evidence="3 4">FP101781</strain>
    </source>
</reference>
<dbReference type="InterPro" id="IPR039136">
    <property type="entry name" value="NUFIP1-like"/>
</dbReference>
<dbReference type="EMBL" id="QPFP01000002">
    <property type="protein sequence ID" value="TEB39289.1"/>
    <property type="molecule type" value="Genomic_DNA"/>
</dbReference>
<name>A0A4Y7U0C9_COPMI</name>
<dbReference type="GO" id="GO:0003723">
    <property type="term" value="F:RNA binding"/>
    <property type="evidence" value="ECO:0007669"/>
    <property type="project" value="InterPro"/>
</dbReference>
<feature type="compositionally biased region" description="Polar residues" evidence="1">
    <location>
        <begin position="1"/>
        <end position="10"/>
    </location>
</feature>
<dbReference type="OrthoDB" id="273070at2759"/>
<dbReference type="PANTHER" id="PTHR13309">
    <property type="entry name" value="NUCLEAR FRAGILE X MENTAL RETARDATION PROTEIN INTERACTING PROTEIN 1"/>
    <property type="match status" value="1"/>
</dbReference>
<evidence type="ECO:0000256" key="1">
    <source>
        <dbReference type="SAM" id="MobiDB-lite"/>
    </source>
</evidence>
<feature type="compositionally biased region" description="Gly residues" evidence="1">
    <location>
        <begin position="223"/>
        <end position="237"/>
    </location>
</feature>
<keyword evidence="4" id="KW-1185">Reference proteome</keyword>
<feature type="region of interest" description="Disordered" evidence="1">
    <location>
        <begin position="125"/>
        <end position="150"/>
    </location>
</feature>
<feature type="compositionally biased region" description="Pro residues" evidence="1">
    <location>
        <begin position="338"/>
        <end position="347"/>
    </location>
</feature>
<feature type="domain" description="FMR1-interacting protein 1 conserved" evidence="2">
    <location>
        <begin position="139"/>
        <end position="190"/>
    </location>
</feature>
<feature type="compositionally biased region" description="Basic and acidic residues" evidence="1">
    <location>
        <begin position="406"/>
        <end position="418"/>
    </location>
</feature>
<dbReference type="InterPro" id="IPR019496">
    <property type="entry name" value="NUFIP1_cons_dom"/>
</dbReference>
<feature type="compositionally biased region" description="Basic and acidic residues" evidence="1">
    <location>
        <begin position="170"/>
        <end position="186"/>
    </location>
</feature>
<dbReference type="GO" id="GO:0000492">
    <property type="term" value="P:box C/D snoRNP assembly"/>
    <property type="evidence" value="ECO:0007669"/>
    <property type="project" value="TreeGrafter"/>
</dbReference>
<evidence type="ECO:0000313" key="3">
    <source>
        <dbReference type="EMBL" id="TEB39289.1"/>
    </source>
</evidence>
<protein>
    <recommendedName>
        <fullName evidence="2">FMR1-interacting protein 1 conserved domain-containing protein</fullName>
    </recommendedName>
</protein>
<dbReference type="GO" id="GO:0005634">
    <property type="term" value="C:nucleus"/>
    <property type="evidence" value="ECO:0007669"/>
    <property type="project" value="TreeGrafter"/>
</dbReference>
<dbReference type="STRING" id="71717.A0A4Y7U0C9"/>
<feature type="region of interest" description="Disordered" evidence="1">
    <location>
        <begin position="1"/>
        <end position="23"/>
    </location>
</feature>
<evidence type="ECO:0000259" key="2">
    <source>
        <dbReference type="Pfam" id="PF10453"/>
    </source>
</evidence>
<proteinExistence type="predicted"/>
<dbReference type="AlphaFoldDB" id="A0A4Y7U0C9"/>
<dbReference type="Proteomes" id="UP000298030">
    <property type="component" value="Unassembled WGS sequence"/>
</dbReference>
<feature type="region of interest" description="Disordered" evidence="1">
    <location>
        <begin position="170"/>
        <end position="352"/>
    </location>
</feature>
<evidence type="ECO:0000313" key="4">
    <source>
        <dbReference type="Proteomes" id="UP000298030"/>
    </source>
</evidence>
<feature type="compositionally biased region" description="Low complexity" evidence="1">
    <location>
        <begin position="276"/>
        <end position="287"/>
    </location>
</feature>
<organism evidence="3 4">
    <name type="scientific">Coprinellus micaceus</name>
    <name type="common">Glistening ink-cap mushroom</name>
    <name type="synonym">Coprinus micaceus</name>
    <dbReference type="NCBI Taxonomy" id="71717"/>
    <lineage>
        <taxon>Eukaryota</taxon>
        <taxon>Fungi</taxon>
        <taxon>Dikarya</taxon>
        <taxon>Basidiomycota</taxon>
        <taxon>Agaricomycotina</taxon>
        <taxon>Agaricomycetes</taxon>
        <taxon>Agaricomycetidae</taxon>
        <taxon>Agaricales</taxon>
        <taxon>Agaricineae</taxon>
        <taxon>Psathyrellaceae</taxon>
        <taxon>Coprinellus</taxon>
    </lineage>
</organism>
<comment type="caution">
    <text evidence="3">The sequence shown here is derived from an EMBL/GenBank/DDBJ whole genome shotgun (WGS) entry which is preliminary data.</text>
</comment>
<dbReference type="Pfam" id="PF10453">
    <property type="entry name" value="NUFIP1"/>
    <property type="match status" value="1"/>
</dbReference>
<dbReference type="PANTHER" id="PTHR13309:SF0">
    <property type="entry name" value="FMR1-INTERACTING PROTEIN NUFIP1"/>
    <property type="match status" value="1"/>
</dbReference>
<sequence>MNPFYNAQGSQNPPWPFNQQQQQPQIYQNAGYSSHYVQAIMQSQAGHYQQPLAGSYRGVQFQHHPNMPGPSSQPIFRPTLPPTGNWYQPGNKRCTYRGCTFTGSHSSVETHMMDRHLIYPPGLEKRKKKNDWDADPSLKGKPIPIQGTDISLDDPEQLARWIDERKKRFPTKDKVEDKKRKMDEAIARGQLTAEDMGMRPDKRRRTTETDGGSGRGNSHPNGRGRGGGRGGQTGGSRGRGRGRGRGGVAAPPPVLLPAKPETAALPSKPIVIVAVTSGDSDNDTSSSDSDEPPEVVSSKKEVGPSAPETVDKPLAPADVTGPEETASQQKLAERNRPPQQPKQPPRNPFANRPSLLRNLILPEIRVTVSNLSQAIRFLVDNDFLQGVELKPGEASEPPIQVLNSAEHGETSKGEETTE</sequence>
<feature type="region of interest" description="Disordered" evidence="1">
    <location>
        <begin position="390"/>
        <end position="418"/>
    </location>
</feature>
<accession>A0A4Y7U0C9</accession>
<gene>
    <name evidence="3" type="ORF">FA13DRAFT_1761289</name>
</gene>